<gene>
    <name evidence="5" type="ORF">SAMN04489723_11426</name>
</gene>
<feature type="transmembrane region" description="Helical" evidence="2">
    <location>
        <begin position="87"/>
        <end position="108"/>
    </location>
</feature>
<dbReference type="EMBL" id="FOKK01000014">
    <property type="protein sequence ID" value="SFB49990.1"/>
    <property type="molecule type" value="Genomic_DNA"/>
</dbReference>
<name>A0A1I1BNG7_9BACT</name>
<evidence type="ECO:0000256" key="2">
    <source>
        <dbReference type="SAM" id="Phobius"/>
    </source>
</evidence>
<keyword evidence="2" id="KW-0812">Transmembrane</keyword>
<feature type="region of interest" description="Disordered" evidence="1">
    <location>
        <begin position="383"/>
        <end position="406"/>
    </location>
</feature>
<evidence type="ECO:0000256" key="1">
    <source>
        <dbReference type="SAM" id="MobiDB-lite"/>
    </source>
</evidence>
<reference evidence="5 6" key="1">
    <citation type="submission" date="2016-10" db="EMBL/GenBank/DDBJ databases">
        <authorList>
            <person name="de Groot N.N."/>
        </authorList>
    </citation>
    <scope>NUCLEOTIDE SEQUENCE [LARGE SCALE GENOMIC DNA]</scope>
    <source>
        <strain evidence="5 6">DSM 23399</strain>
    </source>
</reference>
<feature type="transmembrane region" description="Helical" evidence="2">
    <location>
        <begin position="224"/>
        <end position="245"/>
    </location>
</feature>
<dbReference type="InterPro" id="IPR012424">
    <property type="entry name" value="Conjugative_transposon_TraJ_C"/>
</dbReference>
<feature type="transmembrane region" description="Helical" evidence="2">
    <location>
        <begin position="303"/>
        <end position="325"/>
    </location>
</feature>
<feature type="transmembrane region" description="Helical" evidence="2">
    <location>
        <begin position="257"/>
        <end position="276"/>
    </location>
</feature>
<proteinExistence type="predicted"/>
<dbReference type="InterPro" id="IPR022393">
    <property type="entry name" value="Conjugative_transposon_TraJ"/>
</dbReference>
<dbReference type="RefSeq" id="WP_092899371.1">
    <property type="nucleotide sequence ID" value="NZ_FOKK01000014.1"/>
</dbReference>
<dbReference type="Pfam" id="PF07863">
    <property type="entry name" value="CtnDOT_TraJ"/>
    <property type="match status" value="1"/>
</dbReference>
<feature type="signal peptide" evidence="3">
    <location>
        <begin position="1"/>
        <end position="23"/>
    </location>
</feature>
<organism evidence="5 6">
    <name type="scientific">Algoriphagus aquimarinus</name>
    <dbReference type="NCBI Taxonomy" id="237018"/>
    <lineage>
        <taxon>Bacteria</taxon>
        <taxon>Pseudomonadati</taxon>
        <taxon>Bacteroidota</taxon>
        <taxon>Cytophagia</taxon>
        <taxon>Cytophagales</taxon>
        <taxon>Cyclobacteriaceae</taxon>
        <taxon>Algoriphagus</taxon>
    </lineage>
</organism>
<evidence type="ECO:0000259" key="4">
    <source>
        <dbReference type="Pfam" id="PF07863"/>
    </source>
</evidence>
<keyword evidence="6" id="KW-1185">Reference proteome</keyword>
<dbReference type="OrthoDB" id="1147144at2"/>
<protein>
    <submittedName>
        <fullName evidence="5">Bacteroides conjugative transposon TraJ protein</fullName>
    </submittedName>
</protein>
<dbReference type="AlphaFoldDB" id="A0A1I1BNG7"/>
<dbReference type="STRING" id="237018.SAMN04489723_11426"/>
<keyword evidence="2" id="KW-1133">Transmembrane helix</keyword>
<keyword evidence="3" id="KW-0732">Signal</keyword>
<sequence length="406" mass="44342">MKAFLKSVAVILLSILLPLSARAQVGYDRGLHGVLEELYSEMMPLCSQLISVAQGIAAFGALWYIASRVWRSIANAEPIDFYPLLRPFVIGFCILLFPSVLSLINGVMNPTVNATASMMDNSNMAIENLIRHKEELVKGTIQGVMFRNNHHEGDYGKWLKYTEGIPEESEDSGKSWWESFSSTLEFEGAKWSFNFKHWIKQALAEILQLLFEAASLCINTLRTFQLVVLSILGPLVFGLSVFDGFQHTLTVWLARYINIYLWLPVANIFGAIISTIQEKMLVLDIGQIENTGDTFFSATDTGYLIFLVIGIIGYFSVPSVANYIVHAASGGALPHKVTGFFTKSATTSVSAAGTGAVLAGKGAGMAADYFGDKASSIRQSMASHGTSSGYFKEGSDYQSGKLKGNS</sequence>
<evidence type="ECO:0000256" key="3">
    <source>
        <dbReference type="SAM" id="SignalP"/>
    </source>
</evidence>
<dbReference type="NCBIfam" id="TIGR03782">
    <property type="entry name" value="Bac_Flav_CT_J"/>
    <property type="match status" value="1"/>
</dbReference>
<feature type="transmembrane region" description="Helical" evidence="2">
    <location>
        <begin position="47"/>
        <end position="66"/>
    </location>
</feature>
<feature type="chain" id="PRO_5011749920" evidence="3">
    <location>
        <begin position="24"/>
        <end position="406"/>
    </location>
</feature>
<evidence type="ECO:0000313" key="5">
    <source>
        <dbReference type="EMBL" id="SFB49990.1"/>
    </source>
</evidence>
<evidence type="ECO:0000313" key="6">
    <source>
        <dbReference type="Proteomes" id="UP000198790"/>
    </source>
</evidence>
<feature type="domain" description="Conjugative transposon TraJ C-terminal" evidence="4">
    <location>
        <begin position="30"/>
        <end position="404"/>
    </location>
</feature>
<keyword evidence="2" id="KW-0472">Membrane</keyword>
<dbReference type="Proteomes" id="UP000198790">
    <property type="component" value="Unassembled WGS sequence"/>
</dbReference>
<accession>A0A1I1BNG7</accession>